<gene>
    <name evidence="1" type="ORF">DGAL_LOCUS10984</name>
</gene>
<evidence type="ECO:0000313" key="2">
    <source>
        <dbReference type="Proteomes" id="UP000789390"/>
    </source>
</evidence>
<organism evidence="1 2">
    <name type="scientific">Daphnia galeata</name>
    <dbReference type="NCBI Taxonomy" id="27404"/>
    <lineage>
        <taxon>Eukaryota</taxon>
        <taxon>Metazoa</taxon>
        <taxon>Ecdysozoa</taxon>
        <taxon>Arthropoda</taxon>
        <taxon>Crustacea</taxon>
        <taxon>Branchiopoda</taxon>
        <taxon>Diplostraca</taxon>
        <taxon>Cladocera</taxon>
        <taxon>Anomopoda</taxon>
        <taxon>Daphniidae</taxon>
        <taxon>Daphnia</taxon>
    </lineage>
</organism>
<dbReference type="Proteomes" id="UP000789390">
    <property type="component" value="Unassembled WGS sequence"/>
</dbReference>
<comment type="caution">
    <text evidence="1">The sequence shown here is derived from an EMBL/GenBank/DDBJ whole genome shotgun (WGS) entry which is preliminary data.</text>
</comment>
<name>A0A8J2WK51_9CRUS</name>
<sequence>MPAYVKVNRTPVEVLLEIFIINWLLHIKNGLKIEESVTLELQYRQFSNFEVVELIGTNANAS</sequence>
<dbReference type="EMBL" id="CAKKLH010000278">
    <property type="protein sequence ID" value="CAH0107664.1"/>
    <property type="molecule type" value="Genomic_DNA"/>
</dbReference>
<evidence type="ECO:0000313" key="1">
    <source>
        <dbReference type="EMBL" id="CAH0107664.1"/>
    </source>
</evidence>
<keyword evidence="2" id="KW-1185">Reference proteome</keyword>
<proteinExistence type="predicted"/>
<dbReference type="AlphaFoldDB" id="A0A8J2WK51"/>
<reference evidence="1" key="1">
    <citation type="submission" date="2021-11" db="EMBL/GenBank/DDBJ databases">
        <authorList>
            <person name="Schell T."/>
        </authorList>
    </citation>
    <scope>NUCLEOTIDE SEQUENCE</scope>
    <source>
        <strain evidence="1">M5</strain>
    </source>
</reference>
<accession>A0A8J2WK51</accession>
<protein>
    <submittedName>
        <fullName evidence="1">Uncharacterized protein</fullName>
    </submittedName>
</protein>